<dbReference type="EC" id="3.1.3.2" evidence="2 5"/>
<evidence type="ECO:0000256" key="2">
    <source>
        <dbReference type="ARBA" id="ARBA00012646"/>
    </source>
</evidence>
<evidence type="ECO:0000259" key="7">
    <source>
        <dbReference type="Pfam" id="PF00149"/>
    </source>
</evidence>
<feature type="domain" description="Calcineurin-like phosphoesterase" evidence="7">
    <location>
        <begin position="46"/>
        <end position="261"/>
    </location>
</feature>
<proteinExistence type="predicted"/>
<feature type="binding site" evidence="6">
    <location>
        <position position="85"/>
    </location>
    <ligand>
        <name>Fe cation</name>
        <dbReference type="ChEBI" id="CHEBI:24875"/>
        <label>1</label>
    </ligand>
</feature>
<comment type="caution">
    <text evidence="8">The sequence shown here is derived from an EMBL/GenBank/DDBJ whole genome shotgun (WGS) entry which is preliminary data.</text>
</comment>
<feature type="binding site" evidence="6">
    <location>
        <position position="123"/>
    </location>
    <ligand>
        <name>Fe cation</name>
        <dbReference type="ChEBI" id="CHEBI:24875"/>
        <label>2</label>
    </ligand>
</feature>
<keyword evidence="9" id="KW-1185">Reference proteome</keyword>
<feature type="binding site" evidence="6">
    <location>
        <position position="258"/>
    </location>
    <ligand>
        <name>Fe cation</name>
        <dbReference type="ChEBI" id="CHEBI:24875"/>
        <label>2</label>
    </ligand>
</feature>
<protein>
    <recommendedName>
        <fullName evidence="2 5">acid phosphatase</fullName>
        <ecNumber evidence="2 5">3.1.3.2</ecNumber>
    </recommendedName>
</protein>
<evidence type="ECO:0000313" key="8">
    <source>
        <dbReference type="EMBL" id="TXK37320.1"/>
    </source>
</evidence>
<keyword evidence="6" id="KW-0479">Metal-binding</keyword>
<comment type="cofactor">
    <cofactor evidence="6">
        <name>Fe cation</name>
        <dbReference type="ChEBI" id="CHEBI:24875"/>
    </cofactor>
    <text evidence="6">Binds 2 iron ions per subunit.</text>
</comment>
<feature type="binding site" evidence="6">
    <location>
        <position position="52"/>
    </location>
    <ligand>
        <name>Fe cation</name>
        <dbReference type="ChEBI" id="CHEBI:24875"/>
        <label>1</label>
    </ligand>
</feature>
<dbReference type="PANTHER" id="PTHR10161:SF14">
    <property type="entry name" value="TARTRATE-RESISTANT ACID PHOSPHATASE TYPE 5"/>
    <property type="match status" value="1"/>
</dbReference>
<evidence type="ECO:0000256" key="4">
    <source>
        <dbReference type="ARBA" id="ARBA00022801"/>
    </source>
</evidence>
<comment type="catalytic activity">
    <reaction evidence="1 5">
        <text>a phosphate monoester + H2O = an alcohol + phosphate</text>
        <dbReference type="Rhea" id="RHEA:15017"/>
        <dbReference type="ChEBI" id="CHEBI:15377"/>
        <dbReference type="ChEBI" id="CHEBI:30879"/>
        <dbReference type="ChEBI" id="CHEBI:43474"/>
        <dbReference type="ChEBI" id="CHEBI:67140"/>
        <dbReference type="EC" id="3.1.3.2"/>
    </reaction>
</comment>
<keyword evidence="5 6" id="KW-0408">Iron</keyword>
<feature type="binding site" evidence="6">
    <location>
        <position position="219"/>
    </location>
    <ligand>
        <name>Fe cation</name>
        <dbReference type="ChEBI" id="CHEBI:24875"/>
        <label>2</label>
    </ligand>
</feature>
<evidence type="ECO:0000256" key="5">
    <source>
        <dbReference type="PIRNR" id="PIRNR000898"/>
    </source>
</evidence>
<dbReference type="OrthoDB" id="9809781at2"/>
<accession>A0A5C8JG95</accession>
<dbReference type="AlphaFoldDB" id="A0A5C8JG95"/>
<keyword evidence="3" id="KW-0732">Signal</keyword>
<sequence length="337" mass="37803">MKSMFVSAKQLVTIISLICTVLLFPEAGQGQTKKVEKLNIPPNSLNFIALGDWGRYGDDHQLQVAAQMAKTAKEASVLFFISTGDNFYPKGVASTLDPHWHYSFEEIYKPFSLQREWYSVLGNHDYMGDPDAQVAYSKVSRRWEMPGRYFSKTFALPGGSGEKIQISFIDTNPLIPEFYSNAEYGPNVKTQDSTAQKQWLQQVLTEKAEGVKWNLVVGHHPLYTASDKRSEGYDTKAVRRSLKSLLDPNHVDAYLAGHDHSLQHLEPEGGVHHFISGSASEATQVGKLDYSKFSAMEYGFLLFSVSSKEMVVHAISHTGKVLYRTSLQKEPQDLGQK</sequence>
<dbReference type="SUPFAM" id="SSF56300">
    <property type="entry name" value="Metallo-dependent phosphatases"/>
    <property type="match status" value="1"/>
</dbReference>
<gene>
    <name evidence="8" type="ORF">FVR03_15545</name>
</gene>
<feature type="binding site" evidence="6">
    <location>
        <position position="85"/>
    </location>
    <ligand>
        <name>Fe cation</name>
        <dbReference type="ChEBI" id="CHEBI:24875"/>
        <label>2</label>
    </ligand>
</feature>
<dbReference type="Proteomes" id="UP000321926">
    <property type="component" value="Unassembled WGS sequence"/>
</dbReference>
<dbReference type="PIRSF" id="PIRSF000898">
    <property type="entry name" value="Acid_Ptase_5"/>
    <property type="match status" value="1"/>
</dbReference>
<dbReference type="GO" id="GO:0046872">
    <property type="term" value="F:metal ion binding"/>
    <property type="evidence" value="ECO:0007669"/>
    <property type="project" value="UniProtKB-KW"/>
</dbReference>
<dbReference type="InterPro" id="IPR004843">
    <property type="entry name" value="Calcineurin-like_PHP"/>
</dbReference>
<reference evidence="8 9" key="1">
    <citation type="submission" date="2019-08" db="EMBL/GenBank/DDBJ databases">
        <authorList>
            <person name="Shi S."/>
        </authorList>
    </citation>
    <scope>NUCLEOTIDE SEQUENCE [LARGE SCALE GENOMIC DNA]</scope>
    <source>
        <strain evidence="8 9">GY10130</strain>
    </source>
</reference>
<dbReference type="InterPro" id="IPR051558">
    <property type="entry name" value="Metallophosphoesterase_PAP"/>
</dbReference>
<feature type="binding site" evidence="6">
    <location>
        <position position="260"/>
    </location>
    <ligand>
        <name>Fe cation</name>
        <dbReference type="ChEBI" id="CHEBI:24875"/>
        <label>1</label>
    </ligand>
</feature>
<evidence type="ECO:0000313" key="9">
    <source>
        <dbReference type="Proteomes" id="UP000321926"/>
    </source>
</evidence>
<dbReference type="InterPro" id="IPR029052">
    <property type="entry name" value="Metallo-depent_PP-like"/>
</dbReference>
<name>A0A5C8JG95_9BACT</name>
<evidence type="ECO:0000256" key="1">
    <source>
        <dbReference type="ARBA" id="ARBA00000032"/>
    </source>
</evidence>
<feature type="binding site" evidence="6">
    <location>
        <position position="88"/>
    </location>
    <ligand>
        <name>Fe cation</name>
        <dbReference type="ChEBI" id="CHEBI:24875"/>
        <label>1</label>
    </ligand>
</feature>
<keyword evidence="4 5" id="KW-0378">Hydrolase</keyword>
<evidence type="ECO:0000256" key="6">
    <source>
        <dbReference type="PIRSR" id="PIRSR000898-1"/>
    </source>
</evidence>
<dbReference type="InterPro" id="IPR024927">
    <property type="entry name" value="Acid_PPase"/>
</dbReference>
<dbReference type="EMBL" id="VRTY01000062">
    <property type="protein sequence ID" value="TXK37320.1"/>
    <property type="molecule type" value="Genomic_DNA"/>
</dbReference>
<evidence type="ECO:0000256" key="3">
    <source>
        <dbReference type="ARBA" id="ARBA00022729"/>
    </source>
</evidence>
<dbReference type="Pfam" id="PF00149">
    <property type="entry name" value="Metallophos"/>
    <property type="match status" value="1"/>
</dbReference>
<dbReference type="PANTHER" id="PTHR10161">
    <property type="entry name" value="TARTRATE-RESISTANT ACID PHOSPHATASE TYPE 5"/>
    <property type="match status" value="1"/>
</dbReference>
<organism evidence="8 9">
    <name type="scientific">Pontibacter qinzhouensis</name>
    <dbReference type="NCBI Taxonomy" id="2603253"/>
    <lineage>
        <taxon>Bacteria</taxon>
        <taxon>Pseudomonadati</taxon>
        <taxon>Bacteroidota</taxon>
        <taxon>Cytophagia</taxon>
        <taxon>Cytophagales</taxon>
        <taxon>Hymenobacteraceae</taxon>
        <taxon>Pontibacter</taxon>
    </lineage>
</organism>
<dbReference type="Gene3D" id="3.60.21.10">
    <property type="match status" value="1"/>
</dbReference>
<dbReference type="CDD" id="cd07378">
    <property type="entry name" value="MPP_ACP5"/>
    <property type="match status" value="1"/>
</dbReference>
<dbReference type="GO" id="GO:0003993">
    <property type="term" value="F:acid phosphatase activity"/>
    <property type="evidence" value="ECO:0007669"/>
    <property type="project" value="UniProtKB-UniRule"/>
</dbReference>